<evidence type="ECO:0000313" key="1">
    <source>
        <dbReference type="EMBL" id="KAI5340861.1"/>
    </source>
</evidence>
<comment type="caution">
    <text evidence="1">The sequence shown here is derived from an EMBL/GenBank/DDBJ whole genome shotgun (WGS) entry which is preliminary data.</text>
</comment>
<dbReference type="EMBL" id="JAJFAZ020000003">
    <property type="protein sequence ID" value="KAI5340861.1"/>
    <property type="molecule type" value="Genomic_DNA"/>
</dbReference>
<protein>
    <submittedName>
        <fullName evidence="1">Uncharacterized protein</fullName>
    </submittedName>
</protein>
<organism evidence="1 2">
    <name type="scientific">Prunus dulcis</name>
    <name type="common">Almond</name>
    <name type="synonym">Amygdalus dulcis</name>
    <dbReference type="NCBI Taxonomy" id="3755"/>
    <lineage>
        <taxon>Eukaryota</taxon>
        <taxon>Viridiplantae</taxon>
        <taxon>Streptophyta</taxon>
        <taxon>Embryophyta</taxon>
        <taxon>Tracheophyta</taxon>
        <taxon>Spermatophyta</taxon>
        <taxon>Magnoliopsida</taxon>
        <taxon>eudicotyledons</taxon>
        <taxon>Gunneridae</taxon>
        <taxon>Pentapetalae</taxon>
        <taxon>rosids</taxon>
        <taxon>fabids</taxon>
        <taxon>Rosales</taxon>
        <taxon>Rosaceae</taxon>
        <taxon>Amygdaloideae</taxon>
        <taxon>Amygdaleae</taxon>
        <taxon>Prunus</taxon>
    </lineage>
</organism>
<proteinExistence type="predicted"/>
<name>A0AAD4WET6_PRUDU</name>
<dbReference type="Proteomes" id="UP001054821">
    <property type="component" value="Chromosome 3"/>
</dbReference>
<gene>
    <name evidence="1" type="ORF">L3X38_020135</name>
</gene>
<dbReference type="AlphaFoldDB" id="A0AAD4WET6"/>
<reference evidence="1 2" key="1">
    <citation type="journal article" date="2022" name="G3 (Bethesda)">
        <title>Whole-genome sequence and methylome profiling of the almond [Prunus dulcis (Mill.) D.A. Webb] cultivar 'Nonpareil'.</title>
        <authorList>
            <person name="D'Amico-Willman K.M."/>
            <person name="Ouma W.Z."/>
            <person name="Meulia T."/>
            <person name="Sideli G.M."/>
            <person name="Gradziel T.M."/>
            <person name="Fresnedo-Ramirez J."/>
        </authorList>
    </citation>
    <scope>NUCLEOTIDE SEQUENCE [LARGE SCALE GENOMIC DNA]</scope>
    <source>
        <strain evidence="1">Clone GOH B32 T37-40</strain>
    </source>
</reference>
<accession>A0AAD4WET6</accession>
<keyword evidence="2" id="KW-1185">Reference proteome</keyword>
<evidence type="ECO:0000313" key="2">
    <source>
        <dbReference type="Proteomes" id="UP001054821"/>
    </source>
</evidence>
<sequence>MWSPLHNIQSRHSGITRGMKQFVVAIHKGPASRCNISGKLQFFYFGSQACLRLSSPYHQIPPLFGLPSVPDLCGCASLGFLGFRNYAGKGLCKLRISALPRVMKLSVHNPFLRLRLRWTK</sequence>